<sequence length="710" mass="78581">MARKIQSLLCSVLLFWLAPATATTLIDHQIQAKIAPSAGRLEATDRITLPAGRTSWTFYLDANLSPEVVEGAASLTPIAREFHLIRWRLERDSTAPRSAPVTLAYTGAIRHGLEDLHEGMGRARQWSLGTISGDGAFLDGQSGWYPTSVAGAANELLTFDLEVTLPPDWLAVAQGAGPQIAETADGVRVSWHERHPQDEIHLIAAPFERYSRRTPIAEAQVYLRTPDKALAERYLDATADYLALYDHLIGPYPYAKFALVENFWESGYGMPSFTLLGPRVLRLPFIIHTSYPHEILHNWWGNGVYVDYASGNWSEGLTTYLSDHLLREQQGKGADYRRDALKGYMDYVDRARDFPLREFRGRHGSASQAIGYGKTMMMVHMLRRELGDATFIAGLRRFYANNRFRVASFADLRDAFAKVSGRDLDGFFQQWIERTGAPTLALRDVQVDNEADGFHLRGELIQTQDSAPFALAVPLLVHDADGVPIERTLAMTGRRAAFDIALPTRPVRLAVDPSFDLFRRLVPGEAPVTLSALLGASRGLILLPADADRTLAAAYRRLAEAWQRGQPGWQVEMDANLQALPSDRPVWLLGWENRFLAGAADGADVTLDPAARHARLAGGAQARAGEGLAMTLSQGERPIGWLAASDARTIEALARKVPHYGRYSYLVFARGSAENLLKGQWPAGETALTVWLDRHHPKLNWPAATPLVAK</sequence>
<proteinExistence type="predicted"/>
<dbReference type="GO" id="GO:0005737">
    <property type="term" value="C:cytoplasm"/>
    <property type="evidence" value="ECO:0007669"/>
    <property type="project" value="TreeGrafter"/>
</dbReference>
<dbReference type="GO" id="GO:0070006">
    <property type="term" value="F:metalloaminopeptidase activity"/>
    <property type="evidence" value="ECO:0007669"/>
    <property type="project" value="TreeGrafter"/>
</dbReference>
<dbReference type="KEGG" id="tmb:Thimo_1476"/>
<dbReference type="PANTHER" id="PTHR11533:SF174">
    <property type="entry name" value="PUROMYCIN-SENSITIVE AMINOPEPTIDASE-RELATED"/>
    <property type="match status" value="1"/>
</dbReference>
<dbReference type="Pfam" id="PF01433">
    <property type="entry name" value="Peptidase_M1"/>
    <property type="match status" value="1"/>
</dbReference>
<dbReference type="HOGENOM" id="CLU_014353_0_0_6"/>
<accession>L0GWA0</accession>
<evidence type="ECO:0000313" key="3">
    <source>
        <dbReference type="EMBL" id="AGA90266.1"/>
    </source>
</evidence>
<dbReference type="InterPro" id="IPR027268">
    <property type="entry name" value="Peptidase_M4/M1_CTD_sf"/>
</dbReference>
<dbReference type="Gene3D" id="1.10.390.10">
    <property type="entry name" value="Neutral Protease Domain 2"/>
    <property type="match status" value="1"/>
</dbReference>
<evidence type="ECO:0000256" key="1">
    <source>
        <dbReference type="SAM" id="SignalP"/>
    </source>
</evidence>
<dbReference type="AlphaFoldDB" id="L0GWA0"/>
<dbReference type="InterPro" id="IPR050344">
    <property type="entry name" value="Peptidase_M1_aminopeptidases"/>
</dbReference>
<dbReference type="STRING" id="765912.Thimo_1476"/>
<gene>
    <name evidence="3" type="ORF">Thimo_1476</name>
</gene>
<keyword evidence="4" id="KW-1185">Reference proteome</keyword>
<dbReference type="PANTHER" id="PTHR11533">
    <property type="entry name" value="PROTEASE M1 ZINC METALLOPROTEASE"/>
    <property type="match status" value="1"/>
</dbReference>
<dbReference type="GO" id="GO:0043171">
    <property type="term" value="P:peptide catabolic process"/>
    <property type="evidence" value="ECO:0007669"/>
    <property type="project" value="TreeGrafter"/>
</dbReference>
<protein>
    <recommendedName>
        <fullName evidence="2">Peptidase M1 membrane alanine aminopeptidase domain-containing protein</fullName>
    </recommendedName>
</protein>
<dbReference type="eggNOG" id="COG0308">
    <property type="taxonomic scope" value="Bacteria"/>
</dbReference>
<dbReference type="Proteomes" id="UP000010816">
    <property type="component" value="Chromosome"/>
</dbReference>
<evidence type="ECO:0000259" key="2">
    <source>
        <dbReference type="Pfam" id="PF01433"/>
    </source>
</evidence>
<dbReference type="PATRIC" id="fig|765912.4.peg.1442"/>
<dbReference type="GO" id="GO:0008270">
    <property type="term" value="F:zinc ion binding"/>
    <property type="evidence" value="ECO:0007669"/>
    <property type="project" value="InterPro"/>
</dbReference>
<feature type="signal peptide" evidence="1">
    <location>
        <begin position="1"/>
        <end position="22"/>
    </location>
</feature>
<dbReference type="InterPro" id="IPR014782">
    <property type="entry name" value="Peptidase_M1_dom"/>
</dbReference>
<dbReference type="EMBL" id="CP003051">
    <property type="protein sequence ID" value="AGA90266.1"/>
    <property type="molecule type" value="Genomic_DNA"/>
</dbReference>
<dbReference type="SUPFAM" id="SSF55486">
    <property type="entry name" value="Metalloproteases ('zincins'), catalytic domain"/>
    <property type="match status" value="1"/>
</dbReference>
<dbReference type="RefSeq" id="WP_015280408.1">
    <property type="nucleotide sequence ID" value="NC_019940.1"/>
</dbReference>
<organism evidence="3 4">
    <name type="scientific">Thioflavicoccus mobilis 8321</name>
    <dbReference type="NCBI Taxonomy" id="765912"/>
    <lineage>
        <taxon>Bacteria</taxon>
        <taxon>Pseudomonadati</taxon>
        <taxon>Pseudomonadota</taxon>
        <taxon>Gammaproteobacteria</taxon>
        <taxon>Chromatiales</taxon>
        <taxon>Chromatiaceae</taxon>
        <taxon>Thioflavicoccus</taxon>
    </lineage>
</organism>
<feature type="domain" description="Peptidase M1 membrane alanine aminopeptidase" evidence="2">
    <location>
        <begin position="293"/>
        <end position="431"/>
    </location>
</feature>
<evidence type="ECO:0000313" key="4">
    <source>
        <dbReference type="Proteomes" id="UP000010816"/>
    </source>
</evidence>
<dbReference type="GO" id="GO:0042277">
    <property type="term" value="F:peptide binding"/>
    <property type="evidence" value="ECO:0007669"/>
    <property type="project" value="TreeGrafter"/>
</dbReference>
<dbReference type="GO" id="GO:0005615">
    <property type="term" value="C:extracellular space"/>
    <property type="evidence" value="ECO:0007669"/>
    <property type="project" value="TreeGrafter"/>
</dbReference>
<keyword evidence="1" id="KW-0732">Signal</keyword>
<dbReference type="GO" id="GO:0016020">
    <property type="term" value="C:membrane"/>
    <property type="evidence" value="ECO:0007669"/>
    <property type="project" value="TreeGrafter"/>
</dbReference>
<feature type="chain" id="PRO_5003943080" description="Peptidase M1 membrane alanine aminopeptidase domain-containing protein" evidence="1">
    <location>
        <begin position="23"/>
        <end position="710"/>
    </location>
</feature>
<reference evidence="3 4" key="1">
    <citation type="submission" date="2011-09" db="EMBL/GenBank/DDBJ databases">
        <title>Complete sequence of chromosome of Thioflavicoccus mobilis 8321.</title>
        <authorList>
            <consortium name="US DOE Joint Genome Institute"/>
            <person name="Lucas S."/>
            <person name="Han J."/>
            <person name="Lapidus A."/>
            <person name="Cheng J.-F."/>
            <person name="Goodwin L."/>
            <person name="Pitluck S."/>
            <person name="Peters L."/>
            <person name="Ovchinnikova G."/>
            <person name="Lu M."/>
            <person name="Detter J.C."/>
            <person name="Han C."/>
            <person name="Tapia R."/>
            <person name="Land M."/>
            <person name="Hauser L."/>
            <person name="Kyrpides N."/>
            <person name="Ivanova N."/>
            <person name="Pagani I."/>
            <person name="Vogl K."/>
            <person name="Liu Z."/>
            <person name="Imhoff J."/>
            <person name="Thiel V."/>
            <person name="Frigaard N.-U."/>
            <person name="Bryant D."/>
            <person name="Woyke T."/>
        </authorList>
    </citation>
    <scope>NUCLEOTIDE SEQUENCE [LARGE SCALE GENOMIC DNA]</scope>
    <source>
        <strain evidence="3 4">8321</strain>
    </source>
</reference>
<name>L0GWA0_9GAMM</name>